<keyword evidence="2" id="KW-1185">Reference proteome</keyword>
<dbReference type="EMBL" id="LT550334">
    <property type="protein sequence ID" value="SAL95433.1"/>
    <property type="molecule type" value="Genomic_DNA"/>
</dbReference>
<sequence>MPKLKCQPPLQSHPTLPHYYPPVPLISPPNADRPLQSPHIYPTSIQHISPGNAPRPLIEPLKPAVGAQF</sequence>
<evidence type="ECO:0000313" key="1">
    <source>
        <dbReference type="EMBL" id="SAL95433.1"/>
    </source>
</evidence>
<organism evidence="1">
    <name type="scientific">Absidia glauca</name>
    <name type="common">Pin mould</name>
    <dbReference type="NCBI Taxonomy" id="4829"/>
    <lineage>
        <taxon>Eukaryota</taxon>
        <taxon>Fungi</taxon>
        <taxon>Fungi incertae sedis</taxon>
        <taxon>Mucoromycota</taxon>
        <taxon>Mucoromycotina</taxon>
        <taxon>Mucoromycetes</taxon>
        <taxon>Mucorales</taxon>
        <taxon>Cunninghamellaceae</taxon>
        <taxon>Absidia</taxon>
    </lineage>
</organism>
<proteinExistence type="predicted"/>
<accession>A0A168KTT1</accession>
<dbReference type="AlphaFoldDB" id="A0A168KTT1"/>
<protein>
    <submittedName>
        <fullName evidence="1">Uncharacterized protein</fullName>
    </submittedName>
</protein>
<dbReference type="InParanoid" id="A0A168KTT1"/>
<reference evidence="1" key="1">
    <citation type="submission" date="2016-04" db="EMBL/GenBank/DDBJ databases">
        <authorList>
            <person name="Evans L.H."/>
            <person name="Alamgir A."/>
            <person name="Owens N."/>
            <person name="Weber N.D."/>
            <person name="Virtaneva K."/>
            <person name="Barbian K."/>
            <person name="Babar A."/>
            <person name="Rosenke K."/>
        </authorList>
    </citation>
    <scope>NUCLEOTIDE SEQUENCE [LARGE SCALE GENOMIC DNA]</scope>
    <source>
        <strain evidence="1">CBS 101.48</strain>
    </source>
</reference>
<name>A0A168KTT1_ABSGL</name>
<gene>
    <name evidence="1" type="primary">ABSGL_00762.1 scaffold 958</name>
</gene>
<evidence type="ECO:0000313" key="2">
    <source>
        <dbReference type="Proteomes" id="UP000078561"/>
    </source>
</evidence>
<dbReference type="Proteomes" id="UP000078561">
    <property type="component" value="Unassembled WGS sequence"/>
</dbReference>